<keyword evidence="6" id="KW-0539">Nucleus</keyword>
<keyword evidence="3" id="KW-0238">DNA-binding</keyword>
<feature type="region of interest" description="Disordered" evidence="8">
    <location>
        <begin position="1"/>
        <end position="58"/>
    </location>
</feature>
<dbReference type="GO" id="GO:0003677">
    <property type="term" value="F:DNA binding"/>
    <property type="evidence" value="ECO:0007669"/>
    <property type="project" value="UniProtKB-KW"/>
</dbReference>
<keyword evidence="5" id="KW-0804">Transcription</keyword>
<evidence type="ECO:0000259" key="9">
    <source>
        <dbReference type="PROSITE" id="PS51032"/>
    </source>
</evidence>
<comment type="subcellular location">
    <subcellularLocation>
        <location evidence="1">Nucleus</location>
    </subcellularLocation>
</comment>
<dbReference type="STRING" id="71139.A0A059CTS3"/>
<evidence type="ECO:0000256" key="4">
    <source>
        <dbReference type="ARBA" id="ARBA00023159"/>
    </source>
</evidence>
<reference evidence="10" key="1">
    <citation type="submission" date="2013-07" db="EMBL/GenBank/DDBJ databases">
        <title>The genome of Eucalyptus grandis.</title>
        <authorList>
            <person name="Schmutz J."/>
            <person name="Hayes R."/>
            <person name="Myburg A."/>
            <person name="Tuskan G."/>
            <person name="Grattapaglia D."/>
            <person name="Rokhsar D.S."/>
        </authorList>
    </citation>
    <scope>NUCLEOTIDE SEQUENCE</scope>
    <source>
        <tissue evidence="10">Leaf extractions</tissue>
    </source>
</reference>
<dbReference type="Gramene" id="KCW81571">
    <property type="protein sequence ID" value="KCW81571"/>
    <property type="gene ID" value="EUGRSUZ_C02928"/>
</dbReference>
<keyword evidence="2" id="KW-0805">Transcription regulation</keyword>
<dbReference type="GO" id="GO:0005634">
    <property type="term" value="C:nucleus"/>
    <property type="evidence" value="ECO:0007669"/>
    <property type="project" value="UniProtKB-SubCell"/>
</dbReference>
<evidence type="ECO:0000256" key="7">
    <source>
        <dbReference type="ARBA" id="ARBA00024343"/>
    </source>
</evidence>
<evidence type="ECO:0000256" key="8">
    <source>
        <dbReference type="SAM" id="MobiDB-lite"/>
    </source>
</evidence>
<proteinExistence type="inferred from homology"/>
<dbReference type="InterPro" id="IPR016177">
    <property type="entry name" value="DNA-bd_dom_sf"/>
</dbReference>
<dbReference type="Pfam" id="PF00847">
    <property type="entry name" value="AP2"/>
    <property type="match status" value="1"/>
</dbReference>
<accession>A0A059CTS3</accession>
<dbReference type="PRINTS" id="PR00367">
    <property type="entry name" value="ETHRSPELEMNT"/>
</dbReference>
<feature type="compositionally biased region" description="Low complexity" evidence="8">
    <location>
        <begin position="7"/>
        <end position="31"/>
    </location>
</feature>
<dbReference type="CDD" id="cd00018">
    <property type="entry name" value="AP2"/>
    <property type="match status" value="1"/>
</dbReference>
<feature type="domain" description="AP2/ERF" evidence="9">
    <location>
        <begin position="57"/>
        <end position="114"/>
    </location>
</feature>
<dbReference type="InterPro" id="IPR001471">
    <property type="entry name" value="AP2/ERF_dom"/>
</dbReference>
<dbReference type="FunFam" id="3.30.730.10:FF:000001">
    <property type="entry name" value="Ethylene-responsive transcription factor 2"/>
    <property type="match status" value="1"/>
</dbReference>
<dbReference type="OMA" id="IYKGVRM"/>
<sequence length="258" mass="28015">MKMAERSNSSDPETSPSNSPSTSSSSSSYSPDPRRRAGSPAAARDPSRSSKRSKHPVYRGVRMRNWGKWVSEIREPRKKSRIWLGTFPTPEMAARAHDVAALHIKGSSAFLNFPHLAASLPRPSSLSPRDVQAAASLAAHMPDHQGTVETLRPTAELDSQHSSLPSRSLSSMVSAMDISATVELSEIVELPSLGASCDELGGSEFAFVDSVGAEWGYCYHDDYQPTWPEHLEDCGPYDCGHQTAALPESGGSLLWDYD</sequence>
<dbReference type="InterPro" id="IPR036955">
    <property type="entry name" value="AP2/ERF_dom_sf"/>
</dbReference>
<dbReference type="PANTHER" id="PTHR31985">
    <property type="entry name" value="ETHYLENE-RESPONSIVE TRANSCRIPTION FACTOR ERF042-RELATED"/>
    <property type="match status" value="1"/>
</dbReference>
<evidence type="ECO:0000313" key="10">
    <source>
        <dbReference type="EMBL" id="KCW81571.1"/>
    </source>
</evidence>
<dbReference type="eggNOG" id="ENOG502RNX7">
    <property type="taxonomic scope" value="Eukaryota"/>
</dbReference>
<evidence type="ECO:0000256" key="2">
    <source>
        <dbReference type="ARBA" id="ARBA00023015"/>
    </source>
</evidence>
<evidence type="ECO:0000256" key="3">
    <source>
        <dbReference type="ARBA" id="ARBA00023125"/>
    </source>
</evidence>
<evidence type="ECO:0000256" key="5">
    <source>
        <dbReference type="ARBA" id="ARBA00023163"/>
    </source>
</evidence>
<comment type="similarity">
    <text evidence="7">Belongs to the AP2/ERF transcription factor family. ERF subfamily.</text>
</comment>
<dbReference type="GO" id="GO:0003700">
    <property type="term" value="F:DNA-binding transcription factor activity"/>
    <property type="evidence" value="ECO:0007669"/>
    <property type="project" value="InterPro"/>
</dbReference>
<name>A0A059CTS3_EUCGR</name>
<dbReference type="AlphaFoldDB" id="A0A059CTS3"/>
<dbReference type="EMBL" id="KK198755">
    <property type="protein sequence ID" value="KCW81571.1"/>
    <property type="molecule type" value="Genomic_DNA"/>
</dbReference>
<evidence type="ECO:0000256" key="1">
    <source>
        <dbReference type="ARBA" id="ARBA00004123"/>
    </source>
</evidence>
<gene>
    <name evidence="10" type="ORF">EUGRSUZ_C02928</name>
</gene>
<protein>
    <recommendedName>
        <fullName evidence="9">AP2/ERF domain-containing protein</fullName>
    </recommendedName>
</protein>
<dbReference type="Gene3D" id="3.30.730.10">
    <property type="entry name" value="AP2/ERF domain"/>
    <property type="match status" value="1"/>
</dbReference>
<dbReference type="InParanoid" id="A0A059CTS3"/>
<evidence type="ECO:0000256" key="6">
    <source>
        <dbReference type="ARBA" id="ARBA00023242"/>
    </source>
</evidence>
<organism evidence="10">
    <name type="scientific">Eucalyptus grandis</name>
    <name type="common">Flooded gum</name>
    <dbReference type="NCBI Taxonomy" id="71139"/>
    <lineage>
        <taxon>Eukaryota</taxon>
        <taxon>Viridiplantae</taxon>
        <taxon>Streptophyta</taxon>
        <taxon>Embryophyta</taxon>
        <taxon>Tracheophyta</taxon>
        <taxon>Spermatophyta</taxon>
        <taxon>Magnoliopsida</taxon>
        <taxon>eudicotyledons</taxon>
        <taxon>Gunneridae</taxon>
        <taxon>Pentapetalae</taxon>
        <taxon>rosids</taxon>
        <taxon>malvids</taxon>
        <taxon>Myrtales</taxon>
        <taxon>Myrtaceae</taxon>
        <taxon>Myrtoideae</taxon>
        <taxon>Eucalypteae</taxon>
        <taxon>Eucalyptus</taxon>
    </lineage>
</organism>
<dbReference type="PANTHER" id="PTHR31985:SF259">
    <property type="entry name" value="DEHYDRATION-RESPONSIVE ELEMENT-BINDING PROTEIN 3"/>
    <property type="match status" value="1"/>
</dbReference>
<keyword evidence="4" id="KW-0010">Activator</keyword>
<dbReference type="SMART" id="SM00380">
    <property type="entry name" value="AP2"/>
    <property type="match status" value="1"/>
</dbReference>
<dbReference type="PROSITE" id="PS51032">
    <property type="entry name" value="AP2_ERF"/>
    <property type="match status" value="1"/>
</dbReference>
<dbReference type="InterPro" id="IPR051032">
    <property type="entry name" value="AP2/ERF_TF_ERF_subfamily"/>
</dbReference>
<dbReference type="SUPFAM" id="SSF54171">
    <property type="entry name" value="DNA-binding domain"/>
    <property type="match status" value="1"/>
</dbReference>